<name>A0AAN6G0P6_9PEZI</name>
<proteinExistence type="predicted"/>
<dbReference type="PANTHER" id="PTHR42085:SF1">
    <property type="entry name" value="F-BOX DOMAIN-CONTAINING PROTEIN"/>
    <property type="match status" value="1"/>
</dbReference>
<reference evidence="1" key="1">
    <citation type="submission" date="2021-12" db="EMBL/GenBank/DDBJ databases">
        <title>Black yeast isolated from Biological Soil Crust.</title>
        <authorList>
            <person name="Kurbessoian T."/>
        </authorList>
    </citation>
    <scope>NUCLEOTIDE SEQUENCE</scope>
    <source>
        <strain evidence="1">CCFEE 5208</strain>
    </source>
</reference>
<gene>
    <name evidence="1" type="ORF">LTR82_001740</name>
</gene>
<dbReference type="AlphaFoldDB" id="A0AAN6G0P6"/>
<dbReference type="Proteomes" id="UP001168146">
    <property type="component" value="Unassembled WGS sequence"/>
</dbReference>
<evidence type="ECO:0000313" key="1">
    <source>
        <dbReference type="EMBL" id="KAK0326980.1"/>
    </source>
</evidence>
<sequence>MAGIEDSDYGSDLDEVMLGKVLGSCARPDLTTIAKTGKVSAPPDDSEYGSEVDERDFDEGISDYGSDIDSTTVERLLLQATPVRRRAAPPKDMQSLGNCVGQMKSPLLSLTPELRNIIYEKALEDFTADWIPCKFYAPPSVLLTCKQTYVEAISVFYSTATFRASDFNTLDKRIRRLRYCHRRLLRSIDVDTQQQFIKRGHPLRWTEKKHWVHRSEKYAELELTRVRNLFKTGPFKELNLRSLRASIELPNGETVWSEDPTKALALYYENLRNEKAPRPPGWRGGTLSRVARVTLSEQDLADGTWSSTLQTFVLVIPDD</sequence>
<organism evidence="1 2">
    <name type="scientific">Friedmanniomyces endolithicus</name>
    <dbReference type="NCBI Taxonomy" id="329885"/>
    <lineage>
        <taxon>Eukaryota</taxon>
        <taxon>Fungi</taxon>
        <taxon>Dikarya</taxon>
        <taxon>Ascomycota</taxon>
        <taxon>Pezizomycotina</taxon>
        <taxon>Dothideomycetes</taxon>
        <taxon>Dothideomycetidae</taxon>
        <taxon>Mycosphaerellales</taxon>
        <taxon>Teratosphaeriaceae</taxon>
        <taxon>Friedmanniomyces</taxon>
    </lineage>
</organism>
<evidence type="ECO:0000313" key="2">
    <source>
        <dbReference type="Proteomes" id="UP001168146"/>
    </source>
</evidence>
<comment type="caution">
    <text evidence="1">The sequence shown here is derived from an EMBL/GenBank/DDBJ whole genome shotgun (WGS) entry which is preliminary data.</text>
</comment>
<dbReference type="EMBL" id="JASUXU010000003">
    <property type="protein sequence ID" value="KAK0326980.1"/>
    <property type="molecule type" value="Genomic_DNA"/>
</dbReference>
<dbReference type="InterPro" id="IPR038883">
    <property type="entry name" value="AN11006-like"/>
</dbReference>
<dbReference type="PANTHER" id="PTHR42085">
    <property type="entry name" value="F-BOX DOMAIN-CONTAINING PROTEIN"/>
    <property type="match status" value="1"/>
</dbReference>
<accession>A0AAN6G0P6</accession>
<protein>
    <submittedName>
        <fullName evidence="1">Uncharacterized protein</fullName>
    </submittedName>
</protein>